<sequence length="96" mass="10967">EPFQILKIIEVLGSPNSNDIELIKKTVPKSIIKVLDECLLTSEVSSISWLELFEGFFTDGEKLLVEIISNCIQWNPTKRPSLLKAIEILKSKYFEN</sequence>
<dbReference type="VEuPathDB" id="CryptoDB:CHUDEA2_new_03"/>
<name>A0A0S4TDX8_CRYHO</name>
<feature type="non-terminal residue" evidence="1">
    <location>
        <position position="1"/>
    </location>
</feature>
<gene>
    <name evidence="1" type="ORF">CHUDEA2_new_03</name>
</gene>
<dbReference type="EMBL" id="LN877948">
    <property type="protein sequence ID" value="CUV04544.1"/>
    <property type="molecule type" value="Genomic_DNA"/>
</dbReference>
<protein>
    <recommendedName>
        <fullName evidence="2">Protein kinase domain-containing protein</fullName>
    </recommendedName>
</protein>
<evidence type="ECO:0008006" key="2">
    <source>
        <dbReference type="Google" id="ProtNLM"/>
    </source>
</evidence>
<dbReference type="AlphaFoldDB" id="A0A0S4TDX8"/>
<proteinExistence type="predicted"/>
<dbReference type="InterPro" id="IPR011009">
    <property type="entry name" value="Kinase-like_dom_sf"/>
</dbReference>
<dbReference type="Gene3D" id="1.10.510.10">
    <property type="entry name" value="Transferase(Phosphotransferase) domain 1"/>
    <property type="match status" value="1"/>
</dbReference>
<reference evidence="1" key="1">
    <citation type="submission" date="2015-08" db="EMBL/GenBank/DDBJ databases">
        <authorList>
            <person name="Babu N.S."/>
            <person name="Beckwith C.J."/>
            <person name="Beseler K.G."/>
            <person name="Brison A."/>
            <person name="Carone J.V."/>
            <person name="Caskin T.P."/>
            <person name="Diamond M."/>
            <person name="Durham M.E."/>
            <person name="Foxe J.M."/>
            <person name="Go M."/>
            <person name="Henderson B.A."/>
            <person name="Jones I.B."/>
            <person name="McGettigan J.A."/>
            <person name="Micheletti S.J."/>
            <person name="Nasrallah M.E."/>
            <person name="Ortiz D."/>
            <person name="Piller C.R."/>
            <person name="Privatt S.R."/>
            <person name="Schneider S.L."/>
            <person name="Sharp S."/>
            <person name="Smith T.C."/>
            <person name="Stanton J.D."/>
            <person name="Ullery H.E."/>
            <person name="Wilson R.J."/>
            <person name="Serrano M.G."/>
            <person name="Buck G."/>
            <person name="Lee V."/>
            <person name="Wang Y."/>
            <person name="Carvalho R."/>
            <person name="Voegtly L."/>
            <person name="Shi R."/>
            <person name="Duckworth R."/>
            <person name="Johnson A."/>
            <person name="Loviza R."/>
            <person name="Walstead R."/>
            <person name="Shah Z."/>
            <person name="Kiflezghi M."/>
            <person name="Wade K."/>
            <person name="Ball S.L."/>
            <person name="Bradley K.W."/>
            <person name="Asai D.J."/>
            <person name="Bowman C.A."/>
            <person name="Russell D.A."/>
            <person name="Pope W.H."/>
            <person name="Jacobs-Sera D."/>
            <person name="Hendrix R.W."/>
            <person name="Hatfull G.F."/>
        </authorList>
    </citation>
    <scope>NUCLEOTIDE SEQUENCE [LARGE SCALE GENOMIC DNA]</scope>
</reference>
<evidence type="ECO:0000313" key="1">
    <source>
        <dbReference type="EMBL" id="CUV04544.1"/>
    </source>
</evidence>
<accession>A0A0S4TDX8</accession>
<organism evidence="1">
    <name type="scientific">Cryptosporidium hominis</name>
    <dbReference type="NCBI Taxonomy" id="237895"/>
    <lineage>
        <taxon>Eukaryota</taxon>
        <taxon>Sar</taxon>
        <taxon>Alveolata</taxon>
        <taxon>Apicomplexa</taxon>
        <taxon>Conoidasida</taxon>
        <taxon>Coccidia</taxon>
        <taxon>Eucoccidiorida</taxon>
        <taxon>Eimeriorina</taxon>
        <taxon>Cryptosporidiidae</taxon>
        <taxon>Cryptosporidium</taxon>
    </lineage>
</organism>
<dbReference type="SUPFAM" id="SSF56112">
    <property type="entry name" value="Protein kinase-like (PK-like)"/>
    <property type="match status" value="1"/>
</dbReference>
<dbReference type="VEuPathDB" id="CryptoDB:ChTU502y2012_418g0145"/>
<dbReference type="Proteomes" id="UP000199752">
    <property type="component" value="Chromosome 2"/>
</dbReference>